<dbReference type="EMBL" id="CP095061">
    <property type="protein sequence ID" value="UOQ64853.1"/>
    <property type="molecule type" value="Genomic_DNA"/>
</dbReference>
<proteinExistence type="predicted"/>
<reference evidence="1" key="1">
    <citation type="submission" date="2022-04" db="EMBL/GenBank/DDBJ databases">
        <title>Hymenobacter sp. isolated from the air.</title>
        <authorList>
            <person name="Won M."/>
            <person name="Lee C.-M."/>
            <person name="Woen H.-Y."/>
            <person name="Kwon S.-W."/>
        </authorList>
    </citation>
    <scope>NUCLEOTIDE SEQUENCE</scope>
    <source>
        <strain evidence="1">5420S-77</strain>
    </source>
</reference>
<evidence type="ECO:0000313" key="2">
    <source>
        <dbReference type="Proteomes" id="UP000830401"/>
    </source>
</evidence>
<dbReference type="RefSeq" id="WP_245118859.1">
    <property type="nucleotide sequence ID" value="NZ_CP095061.1"/>
</dbReference>
<protein>
    <submittedName>
        <fullName evidence="1">Uncharacterized protein</fullName>
    </submittedName>
</protein>
<accession>A0ABY4G1W1</accession>
<sequence>METPTLFERLFATHEQYYADLEKNIHAVEKIPSFFTVQVTAAIARKIKAEYDAMALYYRESAIPNAQKMVDELIDGYNKSQQKKDYAATFGKRYIFEDSFHAITREVLMSGYIAISHKLEMLIEYTKNHSTGKPYATMQEPVGYHIVDYLEHLNADFGLPIDRLMELDHNVQPKKGIWNYNHLRTIITPRIYKIRMTANRIKHQGGYPKHANDPIFDFYPNFSKYPNFGTDIKKKTTFRIPLTEEELLLDLDYAGKYITQILGIFSEVNMYSIIMSMIWVPAQKDEIQARYTILTHYLPSLKASIKNKVKQVKDVWLDKDLEPSQRIPKPTKFIFDESNL</sequence>
<gene>
    <name evidence="1" type="ORF">MUN86_14920</name>
</gene>
<keyword evidence="2" id="KW-1185">Reference proteome</keyword>
<evidence type="ECO:0000313" key="1">
    <source>
        <dbReference type="EMBL" id="UOQ64853.1"/>
    </source>
</evidence>
<name>A0ABY4G1W1_9BACT</name>
<dbReference type="Proteomes" id="UP000830401">
    <property type="component" value="Chromosome"/>
</dbReference>
<organism evidence="1 2">
    <name type="scientific">Hymenobacter volaticus</name>
    <dbReference type="NCBI Taxonomy" id="2932254"/>
    <lineage>
        <taxon>Bacteria</taxon>
        <taxon>Pseudomonadati</taxon>
        <taxon>Bacteroidota</taxon>
        <taxon>Cytophagia</taxon>
        <taxon>Cytophagales</taxon>
        <taxon>Hymenobacteraceae</taxon>
        <taxon>Hymenobacter</taxon>
    </lineage>
</organism>